<keyword evidence="3" id="KW-0119">Carbohydrate metabolism</keyword>
<keyword evidence="2 4" id="KW-0378">Hydrolase</keyword>
<dbReference type="SUPFAM" id="SSF51445">
    <property type="entry name" value="(Trans)glycosidases"/>
    <property type="match status" value="1"/>
</dbReference>
<dbReference type="InterPro" id="IPR001764">
    <property type="entry name" value="Glyco_hydro_3_N"/>
</dbReference>
<dbReference type="SMART" id="SM01217">
    <property type="entry name" value="Fn3_like"/>
    <property type="match status" value="1"/>
</dbReference>
<dbReference type="SUPFAM" id="SSF52279">
    <property type="entry name" value="Beta-D-glucan exohydrolase, C-terminal domain"/>
    <property type="match status" value="1"/>
</dbReference>
<dbReference type="Gene3D" id="3.20.20.300">
    <property type="entry name" value="Glycoside hydrolase, family 3, N-terminal domain"/>
    <property type="match status" value="2"/>
</dbReference>
<organism evidence="6 7">
    <name type="scientific">Hungatella hathewayi</name>
    <dbReference type="NCBI Taxonomy" id="154046"/>
    <lineage>
        <taxon>Bacteria</taxon>
        <taxon>Bacillati</taxon>
        <taxon>Bacillota</taxon>
        <taxon>Clostridia</taxon>
        <taxon>Lachnospirales</taxon>
        <taxon>Lachnospiraceae</taxon>
        <taxon>Hungatella</taxon>
    </lineage>
</organism>
<evidence type="ECO:0000256" key="2">
    <source>
        <dbReference type="ARBA" id="ARBA00022801"/>
    </source>
</evidence>
<dbReference type="InterPro" id="IPR013783">
    <property type="entry name" value="Ig-like_fold"/>
</dbReference>
<dbReference type="Pfam" id="PF00933">
    <property type="entry name" value="Glyco_hydro_3"/>
    <property type="match status" value="1"/>
</dbReference>
<evidence type="ECO:0000313" key="7">
    <source>
        <dbReference type="Proteomes" id="UP001055091"/>
    </source>
</evidence>
<dbReference type="InterPro" id="IPR026891">
    <property type="entry name" value="Fn3-like"/>
</dbReference>
<dbReference type="InterPro" id="IPR017853">
    <property type="entry name" value="GH"/>
</dbReference>
<evidence type="ECO:0000259" key="5">
    <source>
        <dbReference type="SMART" id="SM01217"/>
    </source>
</evidence>
<dbReference type="InterPro" id="IPR019800">
    <property type="entry name" value="Glyco_hydro_3_AS"/>
</dbReference>
<dbReference type="FunFam" id="2.60.40.10:FF:000495">
    <property type="entry name" value="Periplasmic beta-glucosidase"/>
    <property type="match status" value="1"/>
</dbReference>
<sequence>MNEKIKELLKSLTLEEKASLCSGVGLWQTRPLEEKGIPEIWMADGSNGVRIMKPVNQERKQDTSDFLKVTDLTQNSPTITNQYEAVCYPSGASLASTWDTELIEEMGEALGDECRYFKVNLLLAPGINIKRSPLGGRGYEYYSEDPYLTGKVAESFIKGVQKTGTGTSIKHFAANNAETLRINMSSDVDERALREIYLAPFEIGVKNAKPWTVMSSYNKVNGVQMAENRELLTDILREEWGFDGVVVSDWGGVKDRIKALEAGNDLDMPENRRNNQSIIDAVRNGILSESVLDQSVERILELVFKAKEQERFTDEVDFENHRNLSRKVAEESVVLLKNEKELLPITKEKYKKVAVIGAFAKEPRYQGGGCTLVNPIRISRPYEEMEKLAGDDITLTYAKGYELKNETSDELIREAEETARAADVAVIFAGLWVAYDREGFDRKHLEIDSSHIRLIEAVSRVQKRVVVVLSNGDAVVMNPWLDHVGAVVEQFLVGETVGEALARVLFGEVNPSGKLPVTFPKRLEDTSAYPYFPGECSHHVYGEGIFVGYRYYEKKKIEPLFPFGYGISYTTFEYSNIRVDRKRFKDTDTVTVSVDVTNTGSVKGKETVQIYISDEESRLKRPEKELKAFGKVELEPQETKTLTFTLGYRDFAYYDPEASDWVVEEGGFYIHAAANAGDIRQSIRVEVTEAKKKFRRLYLDSQHTAVFEHPVARKMYLDFLVEAGVIEADRIDAMVPLLKGNYMGIYNVVTSLLGGNVTKEEMQAVIDRINEVCRKNSSGSVLS</sequence>
<dbReference type="InterPro" id="IPR002772">
    <property type="entry name" value="Glyco_hydro_3_C"/>
</dbReference>
<dbReference type="PANTHER" id="PTHR42715:SF10">
    <property type="entry name" value="BETA-GLUCOSIDASE"/>
    <property type="match status" value="1"/>
</dbReference>
<dbReference type="PRINTS" id="PR00133">
    <property type="entry name" value="GLHYDRLASE3"/>
</dbReference>
<accession>A0AA37NDF0</accession>
<dbReference type="EMBL" id="BQNJ01000001">
    <property type="protein sequence ID" value="GKH01944.1"/>
    <property type="molecule type" value="Genomic_DNA"/>
</dbReference>
<dbReference type="Pfam" id="PF01915">
    <property type="entry name" value="Glyco_hydro_3_C"/>
    <property type="match status" value="1"/>
</dbReference>
<evidence type="ECO:0000313" key="6">
    <source>
        <dbReference type="EMBL" id="GKH01944.1"/>
    </source>
</evidence>
<keyword evidence="4" id="KW-0326">Glycosidase</keyword>
<name>A0AA37NDF0_9FIRM</name>
<dbReference type="Proteomes" id="UP001055091">
    <property type="component" value="Unassembled WGS sequence"/>
</dbReference>
<evidence type="ECO:0000256" key="4">
    <source>
        <dbReference type="RuleBase" id="RU361161"/>
    </source>
</evidence>
<dbReference type="InterPro" id="IPR036962">
    <property type="entry name" value="Glyco_hydro_3_N_sf"/>
</dbReference>
<dbReference type="RefSeq" id="WP_195521568.1">
    <property type="nucleotide sequence ID" value="NZ_BQNJ01000001.1"/>
</dbReference>
<dbReference type="Gene3D" id="2.60.40.10">
    <property type="entry name" value="Immunoglobulins"/>
    <property type="match status" value="1"/>
</dbReference>
<gene>
    <name evidence="6" type="ORF">CE91St55_39250</name>
</gene>
<evidence type="ECO:0000256" key="1">
    <source>
        <dbReference type="ARBA" id="ARBA00005336"/>
    </source>
</evidence>
<dbReference type="GO" id="GO:0005975">
    <property type="term" value="P:carbohydrate metabolic process"/>
    <property type="evidence" value="ECO:0007669"/>
    <property type="project" value="InterPro"/>
</dbReference>
<evidence type="ECO:0000256" key="3">
    <source>
        <dbReference type="ARBA" id="ARBA00023277"/>
    </source>
</evidence>
<dbReference type="PROSITE" id="PS00775">
    <property type="entry name" value="GLYCOSYL_HYDROL_F3"/>
    <property type="match status" value="1"/>
</dbReference>
<comment type="caution">
    <text evidence="6">The sequence shown here is derived from an EMBL/GenBank/DDBJ whole genome shotgun (WGS) entry which is preliminary data.</text>
</comment>
<dbReference type="GO" id="GO:0008422">
    <property type="term" value="F:beta-glucosidase activity"/>
    <property type="evidence" value="ECO:0007669"/>
    <property type="project" value="UniProtKB-ARBA"/>
</dbReference>
<reference evidence="6" key="1">
    <citation type="submission" date="2022-01" db="EMBL/GenBank/DDBJ databases">
        <title>Novel bile acid biosynthetic pathways are enriched in the microbiome of centenarians.</title>
        <authorList>
            <person name="Sato Y."/>
            <person name="Atarashi K."/>
            <person name="Plichta R.D."/>
            <person name="Arai Y."/>
            <person name="Sasajima S."/>
            <person name="Kearney M.S."/>
            <person name="Suda W."/>
            <person name="Takeshita K."/>
            <person name="Sasaki T."/>
            <person name="Okamoto S."/>
            <person name="Skelly N.A."/>
            <person name="Okamura Y."/>
            <person name="Vlamakis H."/>
            <person name="Li Y."/>
            <person name="Tanoue T."/>
            <person name="Takei H."/>
            <person name="Nittono H."/>
            <person name="Narushima S."/>
            <person name="Irie J."/>
            <person name="Itoh H."/>
            <person name="Moriya K."/>
            <person name="Sugiura Y."/>
            <person name="Suematsu M."/>
            <person name="Moritoki N."/>
            <person name="Shibata S."/>
            <person name="Littman R.D."/>
            <person name="Fischbach A.M."/>
            <person name="Uwamino Y."/>
            <person name="Inoue T."/>
            <person name="Honda A."/>
            <person name="Hattori M."/>
            <person name="Murai T."/>
            <person name="Xavier J.R."/>
            <person name="Hirose N."/>
            <person name="Honda K."/>
        </authorList>
    </citation>
    <scope>NUCLEOTIDE SEQUENCE</scope>
    <source>
        <strain evidence="6">CE91-St55</strain>
    </source>
</reference>
<protein>
    <submittedName>
        <fullName evidence="6">Glycosyl hydrolase</fullName>
    </submittedName>
</protein>
<comment type="similarity">
    <text evidence="1 4">Belongs to the glycosyl hydrolase 3 family.</text>
</comment>
<dbReference type="AlphaFoldDB" id="A0AA37NDF0"/>
<dbReference type="Gene3D" id="3.40.50.1700">
    <property type="entry name" value="Glycoside hydrolase family 3 C-terminal domain"/>
    <property type="match status" value="2"/>
</dbReference>
<dbReference type="Gene3D" id="2.60.120.380">
    <property type="match status" value="1"/>
</dbReference>
<proteinExistence type="inferred from homology"/>
<dbReference type="InterPro" id="IPR036881">
    <property type="entry name" value="Glyco_hydro_3_C_sf"/>
</dbReference>
<dbReference type="InterPro" id="IPR050288">
    <property type="entry name" value="Cellulose_deg_GH3"/>
</dbReference>
<dbReference type="Pfam" id="PF14310">
    <property type="entry name" value="Fn3-like"/>
    <property type="match status" value="1"/>
</dbReference>
<dbReference type="PANTHER" id="PTHR42715">
    <property type="entry name" value="BETA-GLUCOSIDASE"/>
    <property type="match status" value="1"/>
</dbReference>
<feature type="domain" description="Fibronectin type III-like" evidence="5">
    <location>
        <begin position="606"/>
        <end position="676"/>
    </location>
</feature>